<organism evidence="1 2">
    <name type="scientific">Flavobacterium magnum</name>
    <dbReference type="NCBI Taxonomy" id="2162713"/>
    <lineage>
        <taxon>Bacteria</taxon>
        <taxon>Pseudomonadati</taxon>
        <taxon>Bacteroidota</taxon>
        <taxon>Flavobacteriia</taxon>
        <taxon>Flavobacteriales</taxon>
        <taxon>Flavobacteriaceae</taxon>
        <taxon>Flavobacterium</taxon>
    </lineage>
</organism>
<dbReference type="PANTHER" id="PTHR39624">
    <property type="entry name" value="PROTEIN INVOLVED IN RIMO-MEDIATED BETA-METHYLTHIOLATION OF RIBOSOMAL PROTEIN S12 YCAO"/>
    <property type="match status" value="1"/>
</dbReference>
<dbReference type="InterPro" id="IPR003718">
    <property type="entry name" value="OsmC/Ohr_fam"/>
</dbReference>
<dbReference type="Gene3D" id="3.30.300.20">
    <property type="match status" value="1"/>
</dbReference>
<gene>
    <name evidence="1" type="ORF">HYN48_10695</name>
</gene>
<reference evidence="1 2" key="1">
    <citation type="submission" date="2018-04" db="EMBL/GenBank/DDBJ databases">
        <title>Genome sequencing of Flavobacterium sp. HYN0048.</title>
        <authorList>
            <person name="Yi H."/>
            <person name="Baek C."/>
        </authorList>
    </citation>
    <scope>NUCLEOTIDE SEQUENCE [LARGE SCALE GENOMIC DNA]</scope>
    <source>
        <strain evidence="1 2">HYN0048</strain>
    </source>
</reference>
<keyword evidence="2" id="KW-1185">Reference proteome</keyword>
<protein>
    <submittedName>
        <fullName evidence="1">Osmotically inducible protein OsmC</fullName>
    </submittedName>
</protein>
<dbReference type="OrthoDB" id="9791538at2"/>
<dbReference type="EMBL" id="CP028811">
    <property type="protein sequence ID" value="AWA30521.1"/>
    <property type="molecule type" value="Genomic_DNA"/>
</dbReference>
<name>A0A2S0RHB4_9FLAO</name>
<dbReference type="AlphaFoldDB" id="A0A2S0RHB4"/>
<dbReference type="SUPFAM" id="SSF82784">
    <property type="entry name" value="OsmC-like"/>
    <property type="match status" value="1"/>
</dbReference>
<dbReference type="Proteomes" id="UP000244193">
    <property type="component" value="Chromosome"/>
</dbReference>
<dbReference type="Pfam" id="PF02566">
    <property type="entry name" value="OsmC"/>
    <property type="match status" value="1"/>
</dbReference>
<proteinExistence type="predicted"/>
<dbReference type="KEGG" id="fmg:HYN48_10695"/>
<evidence type="ECO:0000313" key="1">
    <source>
        <dbReference type="EMBL" id="AWA30521.1"/>
    </source>
</evidence>
<sequence length="149" mass="16509">MGAFLFGLSYIYEKNQTMVKISAHIGKTNYITEIKGSHTIIADEPTEKGGGNQGMNPGELLASSLASCSLITMQMYAQRKAWDLAAAHVEISYEHDMKENTATMIKHITLTGNLDDAQRQRLKYFAGKCPVHRILEKAVNIESFLTDAV</sequence>
<dbReference type="PANTHER" id="PTHR39624:SF2">
    <property type="entry name" value="OSMC-LIKE PROTEIN"/>
    <property type="match status" value="1"/>
</dbReference>
<evidence type="ECO:0000313" key="2">
    <source>
        <dbReference type="Proteomes" id="UP000244193"/>
    </source>
</evidence>
<dbReference type="InterPro" id="IPR015946">
    <property type="entry name" value="KH_dom-like_a/b"/>
</dbReference>
<accession>A0A2S0RHB4</accession>
<dbReference type="InterPro" id="IPR036102">
    <property type="entry name" value="OsmC/Ohrsf"/>
</dbReference>